<evidence type="ECO:0000256" key="2">
    <source>
        <dbReference type="ARBA" id="ARBA00022490"/>
    </source>
</evidence>
<dbReference type="InterPro" id="IPR019734">
    <property type="entry name" value="TPR_rpt"/>
</dbReference>
<reference evidence="7" key="1">
    <citation type="submission" date="2023-08" db="EMBL/GenBank/DDBJ databases">
        <authorList>
            <person name="Chen Y."/>
            <person name="Shah S."/>
            <person name="Dougan E. K."/>
            <person name="Thang M."/>
            <person name="Chan C."/>
        </authorList>
    </citation>
    <scope>NUCLEOTIDE SEQUENCE</scope>
</reference>
<dbReference type="Pfam" id="PF13424">
    <property type="entry name" value="TPR_12"/>
    <property type="match status" value="1"/>
</dbReference>
<dbReference type="Pfam" id="PF13176">
    <property type="entry name" value="TPR_7"/>
    <property type="match status" value="1"/>
</dbReference>
<evidence type="ECO:0000256" key="3">
    <source>
        <dbReference type="ARBA" id="ARBA00022737"/>
    </source>
</evidence>
<keyword evidence="3" id="KW-0677">Repeat</keyword>
<comment type="caution">
    <text evidence="7">The sequence shown here is derived from an EMBL/GenBank/DDBJ whole genome shotgun (WGS) entry which is preliminary data.</text>
</comment>
<dbReference type="GO" id="GO:0005737">
    <property type="term" value="C:cytoplasm"/>
    <property type="evidence" value="ECO:0007669"/>
    <property type="project" value="UniProtKB-SubCell"/>
</dbReference>
<dbReference type="InterPro" id="IPR051476">
    <property type="entry name" value="Bac_ResReg_Asp_Phosphatase"/>
</dbReference>
<dbReference type="GO" id="GO:0003341">
    <property type="term" value="P:cilium movement"/>
    <property type="evidence" value="ECO:0007669"/>
    <property type="project" value="TreeGrafter"/>
</dbReference>
<protein>
    <recommendedName>
        <fullName evidence="5">Tetratricopeptide repeat protein 29</fullName>
    </recommendedName>
</protein>
<evidence type="ECO:0000256" key="5">
    <source>
        <dbReference type="ARBA" id="ARBA00040665"/>
    </source>
</evidence>
<dbReference type="PANTHER" id="PTHR46630">
    <property type="entry name" value="TETRATRICOPEPTIDE REPEAT PROTEIN 29"/>
    <property type="match status" value="1"/>
</dbReference>
<dbReference type="InterPro" id="IPR011990">
    <property type="entry name" value="TPR-like_helical_dom_sf"/>
</dbReference>
<proteinExistence type="predicted"/>
<dbReference type="PANTHER" id="PTHR46630:SF1">
    <property type="entry name" value="TETRATRICOPEPTIDE REPEAT PROTEIN 29"/>
    <property type="match status" value="1"/>
</dbReference>
<keyword evidence="8" id="KW-1185">Reference proteome</keyword>
<evidence type="ECO:0000256" key="1">
    <source>
        <dbReference type="ARBA" id="ARBA00004496"/>
    </source>
</evidence>
<organism evidence="7 8">
    <name type="scientific">Effrenium voratum</name>
    <dbReference type="NCBI Taxonomy" id="2562239"/>
    <lineage>
        <taxon>Eukaryota</taxon>
        <taxon>Sar</taxon>
        <taxon>Alveolata</taxon>
        <taxon>Dinophyceae</taxon>
        <taxon>Suessiales</taxon>
        <taxon>Symbiodiniaceae</taxon>
        <taxon>Effrenium</taxon>
    </lineage>
</organism>
<dbReference type="SUPFAM" id="SSF48452">
    <property type="entry name" value="TPR-like"/>
    <property type="match status" value="1"/>
</dbReference>
<dbReference type="SMART" id="SM00028">
    <property type="entry name" value="TPR"/>
    <property type="match status" value="5"/>
</dbReference>
<gene>
    <name evidence="7" type="ORF">EVOR1521_LOCUS4221</name>
</gene>
<feature type="region of interest" description="Disordered" evidence="6">
    <location>
        <begin position="1"/>
        <end position="47"/>
    </location>
</feature>
<keyword evidence="2" id="KW-0963">Cytoplasm</keyword>
<dbReference type="Gene3D" id="1.25.40.10">
    <property type="entry name" value="Tetratricopeptide repeat domain"/>
    <property type="match status" value="1"/>
</dbReference>
<dbReference type="Proteomes" id="UP001178507">
    <property type="component" value="Unassembled WGS sequence"/>
</dbReference>
<evidence type="ECO:0000313" key="8">
    <source>
        <dbReference type="Proteomes" id="UP001178507"/>
    </source>
</evidence>
<evidence type="ECO:0000256" key="6">
    <source>
        <dbReference type="SAM" id="MobiDB-lite"/>
    </source>
</evidence>
<feature type="compositionally biased region" description="Low complexity" evidence="6">
    <location>
        <begin position="17"/>
        <end position="29"/>
    </location>
</feature>
<name>A0AA36HV65_9DINO</name>
<evidence type="ECO:0000256" key="4">
    <source>
        <dbReference type="ARBA" id="ARBA00022803"/>
    </source>
</evidence>
<dbReference type="EMBL" id="CAUJNA010000276">
    <property type="protein sequence ID" value="CAJ1374763.1"/>
    <property type="molecule type" value="Genomic_DNA"/>
</dbReference>
<sequence>MAEAEVAPEPPAPPAAPEEATQLAEAPEAAVRHQAEETAVAFPSDEDLMEVEEADMKPEKPDDRLLKVKGLDKQQLCIDLLMVGCVQSYVDFFYITHRKAPPKEGSSEEVKDVVIPEETLIFLKETLEQAETARRLRSYLQCYESYNSLAEFFEKVPDLKSAMYFYQRCADVAAEVDAWESISKANLNLGSCEEQGGNWQSAMQYHEKALEIATSADSLPLQIKAASRLTTVCQVLAEQCEKDGQDVEAAQLYERCLSSAQLSKDAALEGSACHKLGLSKHKTGNYEQAVELQKQYLEICRIHEDRVGESAARAALAQAFEATGDTPEAIKQLENLLSVASEAGELKAQAGACLNLGILYNSRGNHEKSVELLEQHFDLARQIGDRKLIDSARVVLGMVRGNGKLKAYINMVNNDLEKLLKWKSKRATLDS</sequence>
<accession>A0AA36HV65</accession>
<keyword evidence="4" id="KW-0802">TPR repeat</keyword>
<dbReference type="AlphaFoldDB" id="A0AA36HV65"/>
<dbReference type="GO" id="GO:0005929">
    <property type="term" value="C:cilium"/>
    <property type="evidence" value="ECO:0007669"/>
    <property type="project" value="TreeGrafter"/>
</dbReference>
<evidence type="ECO:0000313" key="7">
    <source>
        <dbReference type="EMBL" id="CAJ1374763.1"/>
    </source>
</evidence>
<comment type="subcellular location">
    <subcellularLocation>
        <location evidence="1">Cytoplasm</location>
    </subcellularLocation>
</comment>